<keyword evidence="1 4" id="KW-0489">Methyltransferase</keyword>
<dbReference type="GO" id="GO:0032259">
    <property type="term" value="P:methylation"/>
    <property type="evidence" value="ECO:0007669"/>
    <property type="project" value="UniProtKB-KW"/>
</dbReference>
<evidence type="ECO:0000256" key="2">
    <source>
        <dbReference type="ARBA" id="ARBA00022679"/>
    </source>
</evidence>
<name>A0A0N1JYB1_9ACTN</name>
<proteinExistence type="predicted"/>
<evidence type="ECO:0000313" key="4">
    <source>
        <dbReference type="EMBL" id="KPC63303.1"/>
    </source>
</evidence>
<dbReference type="Proteomes" id="UP000037982">
    <property type="component" value="Unassembled WGS sequence"/>
</dbReference>
<dbReference type="EMBL" id="LGKG01000134">
    <property type="protein sequence ID" value="KPC63303.1"/>
    <property type="molecule type" value="Genomic_DNA"/>
</dbReference>
<dbReference type="PANTHER" id="PTHR43861:SF1">
    <property type="entry name" value="TRANS-ACONITATE 2-METHYLTRANSFERASE"/>
    <property type="match status" value="1"/>
</dbReference>
<evidence type="ECO:0000256" key="1">
    <source>
        <dbReference type="ARBA" id="ARBA00022603"/>
    </source>
</evidence>
<dbReference type="Pfam" id="PF13649">
    <property type="entry name" value="Methyltransf_25"/>
    <property type="match status" value="1"/>
</dbReference>
<dbReference type="InterPro" id="IPR029063">
    <property type="entry name" value="SAM-dependent_MTases_sf"/>
</dbReference>
<feature type="domain" description="Methyltransferase" evidence="3">
    <location>
        <begin position="54"/>
        <end position="144"/>
    </location>
</feature>
<dbReference type="SUPFAM" id="SSF53335">
    <property type="entry name" value="S-adenosyl-L-methionine-dependent methyltransferases"/>
    <property type="match status" value="1"/>
</dbReference>
<evidence type="ECO:0000313" key="5">
    <source>
        <dbReference type="Proteomes" id="UP000037982"/>
    </source>
</evidence>
<comment type="caution">
    <text evidence="4">The sequence shown here is derived from an EMBL/GenBank/DDBJ whole genome shotgun (WGS) entry which is preliminary data.</text>
</comment>
<keyword evidence="2 4" id="KW-0808">Transferase</keyword>
<dbReference type="GO" id="GO:0017000">
    <property type="term" value="P:antibiotic biosynthetic process"/>
    <property type="evidence" value="ECO:0007669"/>
    <property type="project" value="UniProtKB-ARBA"/>
</dbReference>
<dbReference type="CDD" id="cd02440">
    <property type="entry name" value="AdoMet_MTases"/>
    <property type="match status" value="1"/>
</dbReference>
<gene>
    <name evidence="4" type="ORF">ADL29_16410</name>
</gene>
<reference evidence="5" key="1">
    <citation type="submission" date="2015-07" db="EMBL/GenBank/DDBJ databases">
        <authorList>
            <person name="Ju K.-S."/>
            <person name="Doroghazi J.R."/>
            <person name="Metcalf W.W."/>
        </authorList>
    </citation>
    <scope>NUCLEOTIDE SEQUENCE [LARGE SCALE GENOMIC DNA]</scope>
    <source>
        <strain evidence="5">NRRL ISP-5002</strain>
    </source>
</reference>
<organism evidence="4 5">
    <name type="scientific">Streptomyces chattanoogensis</name>
    <dbReference type="NCBI Taxonomy" id="66876"/>
    <lineage>
        <taxon>Bacteria</taxon>
        <taxon>Bacillati</taxon>
        <taxon>Actinomycetota</taxon>
        <taxon>Actinomycetes</taxon>
        <taxon>Kitasatosporales</taxon>
        <taxon>Streptomycetaceae</taxon>
        <taxon>Streptomyces</taxon>
    </lineage>
</organism>
<evidence type="ECO:0000259" key="3">
    <source>
        <dbReference type="Pfam" id="PF13649"/>
    </source>
</evidence>
<dbReference type="InterPro" id="IPR041698">
    <property type="entry name" value="Methyltransf_25"/>
</dbReference>
<keyword evidence="5" id="KW-1185">Reference proteome</keyword>
<dbReference type="Gene3D" id="3.40.50.150">
    <property type="entry name" value="Vaccinia Virus protein VP39"/>
    <property type="match status" value="1"/>
</dbReference>
<dbReference type="PATRIC" id="fig|66876.3.peg.3600"/>
<accession>A0A0N1JYB1</accession>
<sequence length="217" mass="22993">MAEPSFLADTRAGYDAIAAEYIENFRGEFESKTLGLAMLGAFAAYVRADGGGRVLDVGSGPGWVTAHLAGLGLEVSGVDLSPEMVARARREHPGVRFEEGSMTALDVADGALGGVSAWYSLIHIAPEAVPGVLAEFYRVLAPGGRLLLGFQVGEEPSRYAEAFGHRVSLVFHRLLPGRVAGQLRAAGFDVEARLEREAVLGEVTPQAYLLARKPVSA</sequence>
<dbReference type="PANTHER" id="PTHR43861">
    <property type="entry name" value="TRANS-ACONITATE 2-METHYLTRANSFERASE-RELATED"/>
    <property type="match status" value="1"/>
</dbReference>
<dbReference type="AlphaFoldDB" id="A0A0N1JYB1"/>
<dbReference type="GO" id="GO:0008168">
    <property type="term" value="F:methyltransferase activity"/>
    <property type="evidence" value="ECO:0007669"/>
    <property type="project" value="UniProtKB-KW"/>
</dbReference>
<protein>
    <submittedName>
        <fullName evidence="4">Methyltransferase</fullName>
    </submittedName>
</protein>